<feature type="domain" description="PAS" evidence="2">
    <location>
        <begin position="310"/>
        <end position="381"/>
    </location>
</feature>
<evidence type="ECO:0000259" key="2">
    <source>
        <dbReference type="PROSITE" id="PS50112"/>
    </source>
</evidence>
<evidence type="ECO:0000313" key="4">
    <source>
        <dbReference type="EMBL" id="MCD1293649.1"/>
    </source>
</evidence>
<organism evidence="4 5">
    <name type="scientific">Methanooceanicella nereidis</name>
    <dbReference type="NCBI Taxonomy" id="2052831"/>
    <lineage>
        <taxon>Archaea</taxon>
        <taxon>Methanobacteriati</taxon>
        <taxon>Methanobacteriota</taxon>
        <taxon>Stenosarchaea group</taxon>
        <taxon>Methanomicrobia</taxon>
        <taxon>Methanocellales</taxon>
        <taxon>Methanocellaceae</taxon>
        <taxon>Methanooceanicella</taxon>
    </lineage>
</organism>
<dbReference type="SMART" id="SM00387">
    <property type="entry name" value="HATPase_c"/>
    <property type="match status" value="1"/>
</dbReference>
<dbReference type="Proteomes" id="UP001320159">
    <property type="component" value="Unassembled WGS sequence"/>
</dbReference>
<dbReference type="SMART" id="SM00091">
    <property type="entry name" value="PAS"/>
    <property type="match status" value="4"/>
</dbReference>
<feature type="domain" description="PAS" evidence="2">
    <location>
        <begin position="437"/>
        <end position="487"/>
    </location>
</feature>
<dbReference type="NCBIfam" id="TIGR00229">
    <property type="entry name" value="sensory_box"/>
    <property type="match status" value="4"/>
</dbReference>
<dbReference type="Pfam" id="PF10114">
    <property type="entry name" value="PocR"/>
    <property type="match status" value="1"/>
</dbReference>
<feature type="domain" description="PAS" evidence="2">
    <location>
        <begin position="562"/>
        <end position="619"/>
    </location>
</feature>
<proteinExistence type="predicted"/>
<dbReference type="SMART" id="SM00086">
    <property type="entry name" value="PAC"/>
    <property type="match status" value="3"/>
</dbReference>
<dbReference type="InterPro" id="IPR003594">
    <property type="entry name" value="HATPase_dom"/>
</dbReference>
<dbReference type="Pfam" id="PF13426">
    <property type="entry name" value="PAS_9"/>
    <property type="match status" value="1"/>
</dbReference>
<dbReference type="SUPFAM" id="SSF55874">
    <property type="entry name" value="ATPase domain of HSP90 chaperone/DNA topoisomerase II/histidine kinase"/>
    <property type="match status" value="1"/>
</dbReference>
<reference evidence="4 5" key="1">
    <citation type="submission" date="2017-11" db="EMBL/GenBank/DDBJ databases">
        <title>Isolation and Characterization of Family Methanocellaceae Species from Potential Methane Hydrate Area Offshore Southwestern Taiwan.</title>
        <authorList>
            <person name="Zhang W.-L."/>
            <person name="Chen W.-C."/>
            <person name="Lai M.-C."/>
            <person name="Chen S.-C."/>
        </authorList>
    </citation>
    <scope>NUCLEOTIDE SEQUENCE [LARGE SCALE GENOMIC DNA]</scope>
    <source>
        <strain evidence="4 5">CWC-04</strain>
    </source>
</reference>
<evidence type="ECO:0000313" key="5">
    <source>
        <dbReference type="Proteomes" id="UP001320159"/>
    </source>
</evidence>
<sequence>MQYKFSDLIDVHRLKELLNKLYNITGIPAGIIDNNGNVIVETEWPDICAKFHRANPLTADRCLQSDLDIISNLIQGESREHKCKNGLWDIAIPITISGERIATLFIGQFFYDDEPIDLDRFRSQATESGFNINEYIEAIHKAPVHSRKKIGEAIEYYVSLVSFICETGLSNLKHVEAEKNIRDTNERFKILLENSLECIVVVDKTGIMRDISPSFERVMGYDKNELRGESCFKFFKPDELSRNIELFKKLMETPGCDVRLETSFRHNDGTYRIFETVARNLIDVSMINGIVINAYDITNIKKTEEALKMTEETFRVITENMRDVISLRDRDGKYIYISPSVKTLLGYDPEELIGKDPHYFVHPDDMGSVPKNHVEHLFSTGKEFTITYRTRKKSGEYVWFETIMQPIMDDKGDMVGLQTSSRDISDRKKAEEEIKRSKQIMEKIISSLNEGIFIIDPENRKILDVNKKGEDIFGYSRDDLVGNNLLFLNMDHKKYEQHKKNFFGSKDLIDFETLMQRKNGEIFPAEHLIRPLYNDEGKMESAIVVIRDITERKKAEESIIESKEKFRNIFASSPIGIALYNENGELIECNDAGKKIFGITDVSQLGGLRSLYDAFTPDDCKNRIFSGHMVKYQVDVDINKLKYQNPENIPGAKNIKIEVTVKPLFIKTRSIPDYYLVLVEDITQRIMAEEKIKSSLQEKELLLKEVHHRVKNNMQVISSMLNLQANSINDPVIDEMFKDSCNRIRSMALIHEKLYMSSNLAQIDMADYLRSLTTHLIRSSGKDRIDLTINTDKIFLDIDTAIPCGLIVNELISNSLKHAFTGNTGGAIKIDFYRSGDKSMVLSIEDNGAGIPESIDFRNTITLGLQLVNSLAEQLRGTIELIKNPGTRFIIRFDVKAEK</sequence>
<dbReference type="Pfam" id="PF07568">
    <property type="entry name" value="HisKA_2"/>
    <property type="match status" value="1"/>
</dbReference>
<dbReference type="EMBL" id="PGCK01000001">
    <property type="protein sequence ID" value="MCD1293649.1"/>
    <property type="molecule type" value="Genomic_DNA"/>
</dbReference>
<feature type="domain" description="Histidine kinase" evidence="1">
    <location>
        <begin position="705"/>
        <end position="897"/>
    </location>
</feature>
<evidence type="ECO:0000259" key="1">
    <source>
        <dbReference type="PROSITE" id="PS50109"/>
    </source>
</evidence>
<feature type="domain" description="PAS" evidence="2">
    <location>
        <begin position="184"/>
        <end position="254"/>
    </location>
</feature>
<feature type="domain" description="PAC" evidence="3">
    <location>
        <begin position="509"/>
        <end position="561"/>
    </location>
</feature>
<dbReference type="InterPro" id="IPR035965">
    <property type="entry name" value="PAS-like_dom_sf"/>
</dbReference>
<dbReference type="InterPro" id="IPR000700">
    <property type="entry name" value="PAS-assoc_C"/>
</dbReference>
<keyword evidence="5" id="KW-1185">Reference proteome</keyword>
<dbReference type="InterPro" id="IPR036890">
    <property type="entry name" value="HATPase_C_sf"/>
</dbReference>
<dbReference type="Pfam" id="PF13188">
    <property type="entry name" value="PAS_8"/>
    <property type="match status" value="1"/>
</dbReference>
<dbReference type="Gene3D" id="3.30.565.10">
    <property type="entry name" value="Histidine kinase-like ATPase, C-terminal domain"/>
    <property type="match status" value="1"/>
</dbReference>
<dbReference type="AlphaFoldDB" id="A0AAP2RAM3"/>
<dbReference type="InterPro" id="IPR013655">
    <property type="entry name" value="PAS_fold_3"/>
</dbReference>
<dbReference type="SUPFAM" id="SSF55785">
    <property type="entry name" value="PYP-like sensor domain (PAS domain)"/>
    <property type="match status" value="4"/>
</dbReference>
<dbReference type="PANTHER" id="PTHR43065:SF23">
    <property type="entry name" value="SENSOR HISTIDINE KINASE PDTAS"/>
    <property type="match status" value="1"/>
</dbReference>
<protein>
    <recommendedName>
        <fullName evidence="6">PAS domain S-box-containing protein</fullName>
    </recommendedName>
</protein>
<dbReference type="PROSITE" id="PS50113">
    <property type="entry name" value="PAC"/>
    <property type="match status" value="2"/>
</dbReference>
<name>A0AAP2RAM3_9EURY</name>
<dbReference type="Gene3D" id="3.30.450.20">
    <property type="entry name" value="PAS domain"/>
    <property type="match status" value="5"/>
</dbReference>
<dbReference type="InterPro" id="IPR018771">
    <property type="entry name" value="PocR_dom"/>
</dbReference>
<dbReference type="PANTHER" id="PTHR43065">
    <property type="entry name" value="SENSOR HISTIDINE KINASE"/>
    <property type="match status" value="1"/>
</dbReference>
<dbReference type="InterPro" id="IPR011495">
    <property type="entry name" value="Sig_transdc_His_kin_sub2_dim/P"/>
</dbReference>
<dbReference type="PROSITE" id="PS50112">
    <property type="entry name" value="PAS"/>
    <property type="match status" value="4"/>
</dbReference>
<evidence type="ECO:0008006" key="6">
    <source>
        <dbReference type="Google" id="ProtNLM"/>
    </source>
</evidence>
<dbReference type="InterPro" id="IPR000014">
    <property type="entry name" value="PAS"/>
</dbReference>
<dbReference type="InterPro" id="IPR005467">
    <property type="entry name" value="His_kinase_dom"/>
</dbReference>
<comment type="caution">
    <text evidence="4">The sequence shown here is derived from an EMBL/GenBank/DDBJ whole genome shotgun (WGS) entry which is preliminary data.</text>
</comment>
<accession>A0AAP2RAM3</accession>
<dbReference type="Pfam" id="PF08447">
    <property type="entry name" value="PAS_3"/>
    <property type="match status" value="2"/>
</dbReference>
<dbReference type="RefSeq" id="WP_230739741.1">
    <property type="nucleotide sequence ID" value="NZ_PGCK01000001.1"/>
</dbReference>
<dbReference type="PROSITE" id="PS50109">
    <property type="entry name" value="HIS_KIN"/>
    <property type="match status" value="1"/>
</dbReference>
<gene>
    <name evidence="4" type="ORF">CUJ83_01400</name>
</gene>
<dbReference type="CDD" id="cd00130">
    <property type="entry name" value="PAS"/>
    <property type="match status" value="3"/>
</dbReference>
<dbReference type="Pfam" id="PF02518">
    <property type="entry name" value="HATPase_c"/>
    <property type="match status" value="1"/>
</dbReference>
<dbReference type="InterPro" id="IPR001610">
    <property type="entry name" value="PAC"/>
</dbReference>
<feature type="domain" description="PAC" evidence="3">
    <location>
        <begin position="384"/>
        <end position="436"/>
    </location>
</feature>
<evidence type="ECO:0000259" key="3">
    <source>
        <dbReference type="PROSITE" id="PS50113"/>
    </source>
</evidence>